<dbReference type="InterPro" id="IPR000182">
    <property type="entry name" value="GNAT_dom"/>
</dbReference>
<evidence type="ECO:0000256" key="5">
    <source>
        <dbReference type="ARBA" id="ARBA00049880"/>
    </source>
</evidence>
<reference evidence="7 8" key="1">
    <citation type="journal article" date="2016" name="Nat. Commun.">
        <title>Thousands of microbial genomes shed light on interconnected biogeochemical processes in an aquifer system.</title>
        <authorList>
            <person name="Anantharaman K."/>
            <person name="Brown C.T."/>
            <person name="Hug L.A."/>
            <person name="Sharon I."/>
            <person name="Castelle C.J."/>
            <person name="Probst A.J."/>
            <person name="Thomas B.C."/>
            <person name="Singh A."/>
            <person name="Wilkins M.J."/>
            <person name="Karaoz U."/>
            <person name="Brodie E.L."/>
            <person name="Williams K.H."/>
            <person name="Hubbard S.S."/>
            <person name="Banfield J.F."/>
        </authorList>
    </citation>
    <scope>NUCLEOTIDE SEQUENCE [LARGE SCALE GENOMIC DNA]</scope>
</reference>
<proteinExistence type="predicted"/>
<dbReference type="PANTHER" id="PTHR36449:SF1">
    <property type="entry name" value="ACETYLTRANSFERASE"/>
    <property type="match status" value="1"/>
</dbReference>
<comment type="caution">
    <text evidence="7">The sequence shown here is derived from an EMBL/GenBank/DDBJ whole genome shotgun (WGS) entry which is preliminary data.</text>
</comment>
<dbReference type="AlphaFoldDB" id="A0A1G2HRC1"/>
<keyword evidence="3" id="KW-0808">Transferase</keyword>
<keyword evidence="4" id="KW-0012">Acyltransferase</keyword>
<gene>
    <name evidence="7" type="ORF">A2822_01280</name>
</gene>
<dbReference type="SUPFAM" id="SSF55729">
    <property type="entry name" value="Acyl-CoA N-acyltransferases (Nat)"/>
    <property type="match status" value="1"/>
</dbReference>
<dbReference type="EMBL" id="MHOP01000029">
    <property type="protein sequence ID" value="OGZ65072.1"/>
    <property type="molecule type" value="Genomic_DNA"/>
</dbReference>
<evidence type="ECO:0000256" key="3">
    <source>
        <dbReference type="ARBA" id="ARBA00022679"/>
    </source>
</evidence>
<dbReference type="Gene3D" id="3.40.630.30">
    <property type="match status" value="1"/>
</dbReference>
<feature type="domain" description="N-acetyltransferase" evidence="6">
    <location>
        <begin position="9"/>
        <end position="169"/>
    </location>
</feature>
<name>A0A1G2HRC1_9BACT</name>
<sequence>MSNIGPEEIRIEKLSKEHDITGFQSYEKELVKFLKEDALDNQDKRISMTYLWFLKETNELIGYFTLLNDKITLKGNLEQFFKDKNITYSTLPSLKIARLAVDNRFLRKGIGTLMIEYIVRRAKSISIKIAGCRFVTVDAKKNSIPFYLKNEFKIFKEEKDTIFMHLDVTHQILQS</sequence>
<comment type="catalytic activity">
    <reaction evidence="5">
        <text>glycyl-tRNA(Gly) + acetyl-CoA = N-acetylglycyl-tRNA(Gly) + CoA + H(+)</text>
        <dbReference type="Rhea" id="RHEA:81867"/>
        <dbReference type="Rhea" id="RHEA-COMP:9683"/>
        <dbReference type="Rhea" id="RHEA-COMP:19766"/>
        <dbReference type="ChEBI" id="CHEBI:15378"/>
        <dbReference type="ChEBI" id="CHEBI:57287"/>
        <dbReference type="ChEBI" id="CHEBI:57288"/>
        <dbReference type="ChEBI" id="CHEBI:78522"/>
        <dbReference type="ChEBI" id="CHEBI:232036"/>
    </reaction>
</comment>
<evidence type="ECO:0000256" key="2">
    <source>
        <dbReference type="ARBA" id="ARBA00022649"/>
    </source>
</evidence>
<protein>
    <recommendedName>
        <fullName evidence="6">N-acetyltransferase domain-containing protein</fullName>
    </recommendedName>
</protein>
<dbReference type="PROSITE" id="PS51186">
    <property type="entry name" value="GNAT"/>
    <property type="match status" value="1"/>
</dbReference>
<accession>A0A1G2HRC1</accession>
<keyword evidence="1" id="KW-0678">Repressor</keyword>
<evidence type="ECO:0000256" key="4">
    <source>
        <dbReference type="ARBA" id="ARBA00023315"/>
    </source>
</evidence>
<dbReference type="InterPro" id="IPR016181">
    <property type="entry name" value="Acyl_CoA_acyltransferase"/>
</dbReference>
<dbReference type="GO" id="GO:0016747">
    <property type="term" value="F:acyltransferase activity, transferring groups other than amino-acyl groups"/>
    <property type="evidence" value="ECO:0007669"/>
    <property type="project" value="InterPro"/>
</dbReference>
<evidence type="ECO:0000313" key="8">
    <source>
        <dbReference type="Proteomes" id="UP000178774"/>
    </source>
</evidence>
<dbReference type="CDD" id="cd04301">
    <property type="entry name" value="NAT_SF"/>
    <property type="match status" value="1"/>
</dbReference>
<organism evidence="7 8">
    <name type="scientific">Candidatus Staskawiczbacteria bacterium RIFCSPHIGHO2_01_FULL_41_41</name>
    <dbReference type="NCBI Taxonomy" id="1802203"/>
    <lineage>
        <taxon>Bacteria</taxon>
        <taxon>Candidatus Staskawicziibacteriota</taxon>
    </lineage>
</organism>
<keyword evidence="2" id="KW-1277">Toxin-antitoxin system</keyword>
<dbReference type="PANTHER" id="PTHR36449">
    <property type="entry name" value="ACETYLTRANSFERASE-RELATED"/>
    <property type="match status" value="1"/>
</dbReference>
<evidence type="ECO:0000256" key="1">
    <source>
        <dbReference type="ARBA" id="ARBA00022491"/>
    </source>
</evidence>
<dbReference type="Proteomes" id="UP000178774">
    <property type="component" value="Unassembled WGS sequence"/>
</dbReference>
<evidence type="ECO:0000259" key="6">
    <source>
        <dbReference type="PROSITE" id="PS51186"/>
    </source>
</evidence>
<dbReference type="Pfam" id="PF00583">
    <property type="entry name" value="Acetyltransf_1"/>
    <property type="match status" value="1"/>
</dbReference>
<evidence type="ECO:0000313" key="7">
    <source>
        <dbReference type="EMBL" id="OGZ65072.1"/>
    </source>
</evidence>